<dbReference type="PANTHER" id="PTHR23308">
    <property type="entry name" value="NUCLEAR INHIBITOR OF PROTEIN PHOSPHATASE-1"/>
    <property type="match status" value="1"/>
</dbReference>
<name>A0AAD5Q651_PYTIN</name>
<evidence type="ECO:0000313" key="4">
    <source>
        <dbReference type="Proteomes" id="UP001209570"/>
    </source>
</evidence>
<dbReference type="AlphaFoldDB" id="A0AAD5Q651"/>
<dbReference type="FunFam" id="2.60.200.20:FF:000019">
    <property type="entry name" value="Nuclear inhibitor of protein phosphatase"/>
    <property type="match status" value="1"/>
</dbReference>
<dbReference type="InterPro" id="IPR050923">
    <property type="entry name" value="Cell_Proc_Reg/RNA_Proc"/>
</dbReference>
<feature type="compositionally biased region" description="Polar residues" evidence="1">
    <location>
        <begin position="265"/>
        <end position="286"/>
    </location>
</feature>
<dbReference type="InterPro" id="IPR008984">
    <property type="entry name" value="SMAD_FHA_dom_sf"/>
</dbReference>
<evidence type="ECO:0000256" key="1">
    <source>
        <dbReference type="SAM" id="MobiDB-lite"/>
    </source>
</evidence>
<keyword evidence="4" id="KW-1185">Reference proteome</keyword>
<dbReference type="Pfam" id="PF00498">
    <property type="entry name" value="FHA"/>
    <property type="match status" value="1"/>
</dbReference>
<accession>A0AAD5Q651</accession>
<dbReference type="SUPFAM" id="SSF49879">
    <property type="entry name" value="SMAD/FHA domain"/>
    <property type="match status" value="1"/>
</dbReference>
<feature type="region of interest" description="Disordered" evidence="1">
    <location>
        <begin position="333"/>
        <end position="356"/>
    </location>
</feature>
<reference evidence="3" key="1">
    <citation type="submission" date="2021-12" db="EMBL/GenBank/DDBJ databases">
        <title>Prjna785345.</title>
        <authorList>
            <person name="Rujirawat T."/>
            <person name="Krajaejun T."/>
        </authorList>
    </citation>
    <scope>NUCLEOTIDE SEQUENCE</scope>
    <source>
        <strain evidence="3">Pi057C3</strain>
    </source>
</reference>
<evidence type="ECO:0000313" key="3">
    <source>
        <dbReference type="EMBL" id="KAJ0393088.1"/>
    </source>
</evidence>
<proteinExistence type="predicted"/>
<dbReference type="EMBL" id="JAKCXM010000532">
    <property type="protein sequence ID" value="KAJ0393088.1"/>
    <property type="molecule type" value="Genomic_DNA"/>
</dbReference>
<sequence length="394" mass="42382">MDFALDLPKLSLHLGGAGGASTSTQPKFLEPLEPPTYPFTAPAWTLAHKPRAVALLDVYKNHELLTTYTVDQKAVYLIGRNAVVCDIVLSHCSISRLHATIIHHTSGAAYLVDLGSCHGTFVDDVPLRALQPTLLLNGSVLKFGASSRSYTFKSFESRVQIEEMLQARIGLEPEEMELEHNTMMNKALSYRLGFSIPLSHKTIDAEGDDPMALCPPRQIEEPSSAAALIRRTQSEDNTIAAGVGPGPAPLFALTQFDLGRKRSRTQSAGLPTQSGTLLSGGTSANGNHAIDEEGEEDMEDDGRPSSVDIRAVLGGEATPGVILKRVHFTDRSPETIPSYSLSSEDEDEGNAATSERDAMAGAMTCRREDVDFDLTALHAASTVADDVEDVVVEP</sequence>
<dbReference type="Proteomes" id="UP001209570">
    <property type="component" value="Unassembled WGS sequence"/>
</dbReference>
<dbReference type="Gene3D" id="2.60.200.20">
    <property type="match status" value="1"/>
</dbReference>
<dbReference type="SMART" id="SM00240">
    <property type="entry name" value="FHA"/>
    <property type="match status" value="1"/>
</dbReference>
<feature type="region of interest" description="Disordered" evidence="1">
    <location>
        <begin position="263"/>
        <end position="306"/>
    </location>
</feature>
<feature type="domain" description="FHA" evidence="2">
    <location>
        <begin position="76"/>
        <end position="127"/>
    </location>
</feature>
<dbReference type="PROSITE" id="PS50006">
    <property type="entry name" value="FHA_DOMAIN"/>
    <property type="match status" value="1"/>
</dbReference>
<dbReference type="InterPro" id="IPR000253">
    <property type="entry name" value="FHA_dom"/>
</dbReference>
<gene>
    <name evidence="3" type="ORF">P43SY_004482</name>
</gene>
<comment type="caution">
    <text evidence="3">The sequence shown here is derived from an EMBL/GenBank/DDBJ whole genome shotgun (WGS) entry which is preliminary data.</text>
</comment>
<protein>
    <recommendedName>
        <fullName evidence="2">FHA domain-containing protein</fullName>
    </recommendedName>
</protein>
<evidence type="ECO:0000259" key="2">
    <source>
        <dbReference type="PROSITE" id="PS50006"/>
    </source>
</evidence>
<organism evidence="3 4">
    <name type="scientific">Pythium insidiosum</name>
    <name type="common">Pythiosis disease agent</name>
    <dbReference type="NCBI Taxonomy" id="114742"/>
    <lineage>
        <taxon>Eukaryota</taxon>
        <taxon>Sar</taxon>
        <taxon>Stramenopiles</taxon>
        <taxon>Oomycota</taxon>
        <taxon>Peronosporomycetes</taxon>
        <taxon>Pythiales</taxon>
        <taxon>Pythiaceae</taxon>
        <taxon>Pythium</taxon>
    </lineage>
</organism>